<keyword evidence="2" id="KW-0677">Repeat</keyword>
<dbReference type="EMBL" id="CAJOBA010097944">
    <property type="protein sequence ID" value="CAF4509998.1"/>
    <property type="molecule type" value="Genomic_DNA"/>
</dbReference>
<dbReference type="GO" id="GO:0016020">
    <property type="term" value="C:membrane"/>
    <property type="evidence" value="ECO:0007669"/>
    <property type="project" value="TreeGrafter"/>
</dbReference>
<protein>
    <recommendedName>
        <fullName evidence="7">ZZ-type domain-containing protein</fullName>
    </recommendedName>
</protein>
<accession>A0A8S2XR99</accession>
<dbReference type="SUPFAM" id="SSF48452">
    <property type="entry name" value="TPR-like"/>
    <property type="match status" value="1"/>
</dbReference>
<evidence type="ECO:0000259" key="7">
    <source>
        <dbReference type="PROSITE" id="PS50135"/>
    </source>
</evidence>
<evidence type="ECO:0000313" key="9">
    <source>
        <dbReference type="Proteomes" id="UP000682733"/>
    </source>
</evidence>
<gene>
    <name evidence="8" type="ORF">TMI583_LOCUS48310</name>
</gene>
<feature type="non-terminal residue" evidence="8">
    <location>
        <position position="168"/>
    </location>
</feature>
<dbReference type="Gene3D" id="3.30.60.90">
    <property type="match status" value="1"/>
</dbReference>
<keyword evidence="1" id="KW-0479">Metal-binding</keyword>
<dbReference type="Pfam" id="PF00569">
    <property type="entry name" value="ZZ"/>
    <property type="match status" value="1"/>
</dbReference>
<dbReference type="SUPFAM" id="SSF57850">
    <property type="entry name" value="RING/U-box"/>
    <property type="match status" value="1"/>
</dbReference>
<dbReference type="InterPro" id="IPR019734">
    <property type="entry name" value="TPR_rpt"/>
</dbReference>
<keyword evidence="4" id="KW-0802">TPR repeat</keyword>
<dbReference type="GO" id="GO:0008270">
    <property type="term" value="F:zinc ion binding"/>
    <property type="evidence" value="ECO:0007669"/>
    <property type="project" value="UniProtKB-KW"/>
</dbReference>
<keyword evidence="3 6" id="KW-0863">Zinc-finger</keyword>
<dbReference type="SMART" id="SM00028">
    <property type="entry name" value="TPR"/>
    <property type="match status" value="2"/>
</dbReference>
<evidence type="ECO:0000256" key="3">
    <source>
        <dbReference type="ARBA" id="ARBA00022771"/>
    </source>
</evidence>
<dbReference type="GO" id="GO:0072380">
    <property type="term" value="C:TRC complex"/>
    <property type="evidence" value="ECO:0007669"/>
    <property type="project" value="TreeGrafter"/>
</dbReference>
<feature type="non-terminal residue" evidence="8">
    <location>
        <position position="1"/>
    </location>
</feature>
<dbReference type="AlphaFoldDB" id="A0A8S2XR99"/>
<evidence type="ECO:0000256" key="4">
    <source>
        <dbReference type="ARBA" id="ARBA00022803"/>
    </source>
</evidence>
<organism evidence="8 9">
    <name type="scientific">Didymodactylos carnosus</name>
    <dbReference type="NCBI Taxonomy" id="1234261"/>
    <lineage>
        <taxon>Eukaryota</taxon>
        <taxon>Metazoa</taxon>
        <taxon>Spiralia</taxon>
        <taxon>Gnathifera</taxon>
        <taxon>Rotifera</taxon>
        <taxon>Eurotatoria</taxon>
        <taxon>Bdelloidea</taxon>
        <taxon>Philodinida</taxon>
        <taxon>Philodinidae</taxon>
        <taxon>Didymodactylos</taxon>
    </lineage>
</organism>
<sequence>LKYAPYLTNRALCYSRLNNAEKVLKDALASIEADSNWVKGYYYKGKTLKMLNCKQEAIDCYRKCCQMNPQQKIYEQVLKECLGENATSSNLTTSTTNNDEVVHYGVKCDVCNCCPIVGIRYKCSQYSNYDLCSKCLPSNPNQKNHKETHALIPHKQSMVQPTSTSALG</sequence>
<dbReference type="InterPro" id="IPR000433">
    <property type="entry name" value="Znf_ZZ"/>
</dbReference>
<dbReference type="GO" id="GO:0060090">
    <property type="term" value="F:molecular adaptor activity"/>
    <property type="evidence" value="ECO:0007669"/>
    <property type="project" value="TreeGrafter"/>
</dbReference>
<dbReference type="InterPro" id="IPR011990">
    <property type="entry name" value="TPR-like_helical_dom_sf"/>
</dbReference>
<evidence type="ECO:0000256" key="2">
    <source>
        <dbReference type="ARBA" id="ARBA00022737"/>
    </source>
</evidence>
<dbReference type="InterPro" id="IPR047150">
    <property type="entry name" value="SGT"/>
</dbReference>
<comment type="caution">
    <text evidence="8">The sequence shown here is derived from an EMBL/GenBank/DDBJ whole genome shotgun (WGS) entry which is preliminary data.</text>
</comment>
<dbReference type="SMART" id="SM00291">
    <property type="entry name" value="ZnF_ZZ"/>
    <property type="match status" value="1"/>
</dbReference>
<evidence type="ECO:0000256" key="6">
    <source>
        <dbReference type="PROSITE-ProRule" id="PRU00228"/>
    </source>
</evidence>
<dbReference type="PANTHER" id="PTHR45831">
    <property type="entry name" value="LD24721P"/>
    <property type="match status" value="1"/>
</dbReference>
<proteinExistence type="predicted"/>
<dbReference type="PANTHER" id="PTHR45831:SF5">
    <property type="entry name" value="STI1 DOMAIN-CONTAINING PROTEIN"/>
    <property type="match status" value="1"/>
</dbReference>
<dbReference type="Gene3D" id="1.25.40.10">
    <property type="entry name" value="Tetratricopeptide repeat domain"/>
    <property type="match status" value="1"/>
</dbReference>
<name>A0A8S2XR99_9BILA</name>
<dbReference type="Pfam" id="PF07719">
    <property type="entry name" value="TPR_2"/>
    <property type="match status" value="1"/>
</dbReference>
<dbReference type="InterPro" id="IPR013105">
    <property type="entry name" value="TPR_2"/>
</dbReference>
<keyword evidence="5" id="KW-0862">Zinc</keyword>
<evidence type="ECO:0000313" key="8">
    <source>
        <dbReference type="EMBL" id="CAF4509998.1"/>
    </source>
</evidence>
<dbReference type="PROSITE" id="PS50135">
    <property type="entry name" value="ZF_ZZ_2"/>
    <property type="match status" value="1"/>
</dbReference>
<dbReference type="GO" id="GO:0006620">
    <property type="term" value="P:post-translational protein targeting to endoplasmic reticulum membrane"/>
    <property type="evidence" value="ECO:0007669"/>
    <property type="project" value="TreeGrafter"/>
</dbReference>
<evidence type="ECO:0000256" key="5">
    <source>
        <dbReference type="ARBA" id="ARBA00022833"/>
    </source>
</evidence>
<dbReference type="Proteomes" id="UP000682733">
    <property type="component" value="Unassembled WGS sequence"/>
</dbReference>
<feature type="domain" description="ZZ-type" evidence="7">
    <location>
        <begin position="103"/>
        <end position="159"/>
    </location>
</feature>
<evidence type="ECO:0000256" key="1">
    <source>
        <dbReference type="ARBA" id="ARBA00022723"/>
    </source>
</evidence>
<dbReference type="InterPro" id="IPR043145">
    <property type="entry name" value="Znf_ZZ_sf"/>
</dbReference>
<reference evidence="8" key="1">
    <citation type="submission" date="2021-02" db="EMBL/GenBank/DDBJ databases">
        <authorList>
            <person name="Nowell W R."/>
        </authorList>
    </citation>
    <scope>NUCLEOTIDE SEQUENCE</scope>
</reference>